<accession>A0A0D0IZT3</accession>
<comment type="caution">
    <text evidence="1">The sequence shown here is derived from an EMBL/GenBank/DDBJ whole genome shotgun (WGS) entry which is preliminary data.</text>
</comment>
<dbReference type="RefSeq" id="WP_042554598.1">
    <property type="nucleotide sequence ID" value="NZ_JXQW01000039.1"/>
</dbReference>
<sequence length="214" mass="24172">MKSRKLHTIHDLIVTNYRVTQLPSGKFLHQFNPQSSDRVYEFEGNSTRVLVNGERYNVGYTPAPDGRCLVDISALGKVDTADKVLSYQVSKQLSADIYAENRAKNDERVSHRATDGGYYWGKKYAWRRYGLVIAKDAFFKYLDHIGHPSVPCVTSNPDLPFAANEQSTAYLDHGLEQAMDALINTAVKVGRYYESPRYPGSFQIKAINAITDKK</sequence>
<reference evidence="1 2" key="1">
    <citation type="submission" date="2014-12" db="EMBL/GenBank/DDBJ databases">
        <title>16Stimator: statistical estimation of ribosomal gene copy numbers from draft genome assemblies.</title>
        <authorList>
            <person name="Perisin M.A."/>
            <person name="Vetter M."/>
            <person name="Gilbert J.A."/>
            <person name="Bergelson J."/>
        </authorList>
    </citation>
    <scope>NUCLEOTIDE SEQUENCE [LARGE SCALE GENOMIC DNA]</scope>
    <source>
        <strain evidence="1 2">MEJ086</strain>
    </source>
</reference>
<organism evidence="1 2">
    <name type="scientific">Pseudomonas fulva</name>
    <dbReference type="NCBI Taxonomy" id="47880"/>
    <lineage>
        <taxon>Bacteria</taxon>
        <taxon>Pseudomonadati</taxon>
        <taxon>Pseudomonadota</taxon>
        <taxon>Gammaproteobacteria</taxon>
        <taxon>Pseudomonadales</taxon>
        <taxon>Pseudomonadaceae</taxon>
        <taxon>Pseudomonas</taxon>
    </lineage>
</organism>
<dbReference type="OrthoDB" id="6294887at2"/>
<evidence type="ECO:0000313" key="1">
    <source>
        <dbReference type="EMBL" id="KIP98735.1"/>
    </source>
</evidence>
<name>A0A0D0IZT3_9PSED</name>
<gene>
    <name evidence="1" type="ORF">RU08_14775</name>
</gene>
<evidence type="ECO:0000313" key="2">
    <source>
        <dbReference type="Proteomes" id="UP000032068"/>
    </source>
</evidence>
<protein>
    <submittedName>
        <fullName evidence="1">Uncharacterized protein</fullName>
    </submittedName>
</protein>
<proteinExistence type="predicted"/>
<dbReference type="Proteomes" id="UP000032068">
    <property type="component" value="Unassembled WGS sequence"/>
</dbReference>
<dbReference type="AlphaFoldDB" id="A0A0D0IZT3"/>
<dbReference type="EMBL" id="JXQW01000039">
    <property type="protein sequence ID" value="KIP98735.1"/>
    <property type="molecule type" value="Genomic_DNA"/>
</dbReference>